<evidence type="ECO:0000256" key="2">
    <source>
        <dbReference type="SAM" id="Phobius"/>
    </source>
</evidence>
<dbReference type="GeneID" id="16511886"/>
<name>S4VR04_9VIRU</name>
<proteinExistence type="predicted"/>
<accession>S4VR04</accession>
<keyword evidence="2" id="KW-0812">Transmembrane</keyword>
<keyword evidence="2" id="KW-0472">Membrane</keyword>
<evidence type="ECO:0000313" key="3">
    <source>
        <dbReference type="EMBL" id="AGO82798.1"/>
    </source>
</evidence>
<feature type="transmembrane region" description="Helical" evidence="2">
    <location>
        <begin position="219"/>
        <end position="238"/>
    </location>
</feature>
<evidence type="ECO:0000313" key="4">
    <source>
        <dbReference type="Proteomes" id="UP000201566"/>
    </source>
</evidence>
<evidence type="ECO:0000256" key="1">
    <source>
        <dbReference type="SAM" id="MobiDB-lite"/>
    </source>
</evidence>
<dbReference type="EMBL" id="KC977570">
    <property type="protein sequence ID" value="AGO82798.1"/>
    <property type="molecule type" value="Genomic_DNA"/>
</dbReference>
<dbReference type="RefSeq" id="YP_008319467.1">
    <property type="nucleotide sequence ID" value="NC_021858.1"/>
</dbReference>
<dbReference type="KEGG" id="vg:16511886"/>
<dbReference type="Proteomes" id="UP000201566">
    <property type="component" value="Segment"/>
</dbReference>
<feature type="region of interest" description="Disordered" evidence="1">
    <location>
        <begin position="58"/>
        <end position="77"/>
    </location>
</feature>
<evidence type="ECO:0008006" key="5">
    <source>
        <dbReference type="Google" id="ProtNLM"/>
    </source>
</evidence>
<sequence length="239" mass="24928">MSQSPAIAPAEAEPLRASVEVNDAPVIQPVFDPTIRSWGNEVDGMPSADETAVVQPLGTLPSTTAGDPHNDDDNTKSRACRCNYKMSGKTEEHPPGATARSPAPTPRCQTVRTWILLLCIIVVAGGAAAAFSYYNYYPATAAVVVGTGEVVINNKTHADVAVAPQADATDDGAQCACVCTRTGPLAFGRLVVDARGSHCSCPCKLPEAKEATGVCSCNACTLAFVAASLFIVLGLHFFF</sequence>
<organism evidence="3 4">
    <name type="scientific">Pandoravirus dulcis</name>
    <dbReference type="NCBI Taxonomy" id="1349409"/>
    <lineage>
        <taxon>Viruses</taxon>
        <taxon>Pandoravirus</taxon>
    </lineage>
</organism>
<feature type="transmembrane region" description="Helical" evidence="2">
    <location>
        <begin position="114"/>
        <end position="134"/>
    </location>
</feature>
<protein>
    <recommendedName>
        <fullName evidence="5">Transmembrane protein</fullName>
    </recommendedName>
</protein>
<reference evidence="3 4" key="1">
    <citation type="journal article" date="2013" name="Science">
        <title>Pandoraviruses: amoeba viruses with genomes up to 2.5 Mb reaching that of parasitic eukaryotes.</title>
        <authorList>
            <person name="Philippe N."/>
            <person name="Legendre M."/>
            <person name="Doutre G."/>
            <person name="Coute Y."/>
            <person name="Poirot O."/>
            <person name="Lescot M."/>
            <person name="Arslan D."/>
            <person name="Seltzer V."/>
            <person name="Bertaux L."/>
            <person name="Bruley C."/>
            <person name="Garin J."/>
            <person name="Claverie J.M."/>
            <person name="Abergel C."/>
        </authorList>
    </citation>
    <scope>NUCLEOTIDE SEQUENCE [LARGE SCALE GENOMIC DNA]</scope>
    <source>
        <strain evidence="3">Melbourne</strain>
    </source>
</reference>
<gene>
    <name evidence="3" type="ORF">pdul_cds_653</name>
</gene>
<keyword evidence="2" id="KW-1133">Transmembrane helix</keyword>